<dbReference type="Proteomes" id="UP001165121">
    <property type="component" value="Unassembled WGS sequence"/>
</dbReference>
<accession>A0A9W6YA88</accession>
<evidence type="ECO:0000313" key="2">
    <source>
        <dbReference type="EMBL" id="GMF57863.1"/>
    </source>
</evidence>
<evidence type="ECO:0000256" key="1">
    <source>
        <dbReference type="SAM" id="MobiDB-lite"/>
    </source>
</evidence>
<keyword evidence="3" id="KW-1185">Reference proteome</keyword>
<feature type="compositionally biased region" description="Acidic residues" evidence="1">
    <location>
        <begin position="30"/>
        <end position="49"/>
    </location>
</feature>
<proteinExistence type="predicted"/>
<gene>
    <name evidence="2" type="ORF">Pfra01_002479400</name>
</gene>
<feature type="region of interest" description="Disordered" evidence="1">
    <location>
        <begin position="1"/>
        <end position="81"/>
    </location>
</feature>
<name>A0A9W6YA88_9STRA</name>
<sequence>MGHSLRRRRSPSPGDSSSSSGGSEESSSGESEESSSDESDESGESDEQDEVRRDSRRRRRDDHPRRKNVKDLDLPTFTPSPDMPVDLALKGAEMSGHDKWSDHELYFWGGNKLLEHAASWWVDINRRMPERDKTWKKLKKALLRLRGRVTRCRGAESRSGSYSVGSILPVSDETTRKLVRQHPKPRTLEDAVRKATKIDDPMENVVRGMSNVGQPGAIEPSRHVVPMEGTMGPTTIIPGIRSAIPTNRTGGGVATQSEVEHVAMFTNPQGIYKKFSGKWDKPPGHQWNGKYWYEPMQVERKRVATRQAHEL</sequence>
<protein>
    <submittedName>
        <fullName evidence="2">Unnamed protein product</fullName>
    </submittedName>
</protein>
<comment type="caution">
    <text evidence="2">The sequence shown here is derived from an EMBL/GenBank/DDBJ whole genome shotgun (WGS) entry which is preliminary data.</text>
</comment>
<feature type="compositionally biased region" description="Basic residues" evidence="1">
    <location>
        <begin position="1"/>
        <end position="10"/>
    </location>
</feature>
<evidence type="ECO:0000313" key="3">
    <source>
        <dbReference type="Proteomes" id="UP001165121"/>
    </source>
</evidence>
<feature type="compositionally biased region" description="Low complexity" evidence="1">
    <location>
        <begin position="11"/>
        <end position="29"/>
    </location>
</feature>
<feature type="compositionally biased region" description="Basic and acidic residues" evidence="1">
    <location>
        <begin position="61"/>
        <end position="73"/>
    </location>
</feature>
<reference evidence="2" key="1">
    <citation type="submission" date="2023-04" db="EMBL/GenBank/DDBJ databases">
        <title>Phytophthora fragariaefolia NBRC 109709.</title>
        <authorList>
            <person name="Ichikawa N."/>
            <person name="Sato H."/>
            <person name="Tonouchi N."/>
        </authorList>
    </citation>
    <scope>NUCLEOTIDE SEQUENCE</scope>
    <source>
        <strain evidence="2">NBRC 109709</strain>
    </source>
</reference>
<dbReference type="EMBL" id="BSXT01004431">
    <property type="protein sequence ID" value="GMF57863.1"/>
    <property type="molecule type" value="Genomic_DNA"/>
</dbReference>
<dbReference type="AlphaFoldDB" id="A0A9W6YA88"/>
<organism evidence="2 3">
    <name type="scientific">Phytophthora fragariaefolia</name>
    <dbReference type="NCBI Taxonomy" id="1490495"/>
    <lineage>
        <taxon>Eukaryota</taxon>
        <taxon>Sar</taxon>
        <taxon>Stramenopiles</taxon>
        <taxon>Oomycota</taxon>
        <taxon>Peronosporomycetes</taxon>
        <taxon>Peronosporales</taxon>
        <taxon>Peronosporaceae</taxon>
        <taxon>Phytophthora</taxon>
    </lineage>
</organism>